<gene>
    <name evidence="1" type="ORF">J4709_38280</name>
</gene>
<name>A0ABS3S4C0_9ACTN</name>
<accession>A0ABS3S4C0</accession>
<organism evidence="1 2">
    <name type="scientific">Actinomadura violacea</name>
    <dbReference type="NCBI Taxonomy" id="2819934"/>
    <lineage>
        <taxon>Bacteria</taxon>
        <taxon>Bacillati</taxon>
        <taxon>Actinomycetota</taxon>
        <taxon>Actinomycetes</taxon>
        <taxon>Streptosporangiales</taxon>
        <taxon>Thermomonosporaceae</taxon>
        <taxon>Actinomadura</taxon>
    </lineage>
</organism>
<proteinExistence type="predicted"/>
<keyword evidence="2" id="KW-1185">Reference proteome</keyword>
<dbReference type="EMBL" id="JAGEPF010000027">
    <property type="protein sequence ID" value="MBO2463433.1"/>
    <property type="molecule type" value="Genomic_DNA"/>
</dbReference>
<evidence type="ECO:0000313" key="1">
    <source>
        <dbReference type="EMBL" id="MBO2463433.1"/>
    </source>
</evidence>
<reference evidence="1 2" key="1">
    <citation type="submission" date="2021-03" db="EMBL/GenBank/DDBJ databases">
        <title>Actinomadura violae sp. nov., isolated from lichen in Thailand.</title>
        <authorList>
            <person name="Kanchanasin P."/>
            <person name="Saeng-In P."/>
            <person name="Phongsopitanun W."/>
            <person name="Yuki M."/>
            <person name="Kudo T."/>
            <person name="Ohkuma M."/>
            <person name="Tanasupawat S."/>
        </authorList>
    </citation>
    <scope>NUCLEOTIDE SEQUENCE [LARGE SCALE GENOMIC DNA]</scope>
    <source>
        <strain evidence="1 2">LCR2-06</strain>
    </source>
</reference>
<comment type="caution">
    <text evidence="1">The sequence shown here is derived from an EMBL/GenBank/DDBJ whole genome shotgun (WGS) entry which is preliminary data.</text>
</comment>
<sequence length="123" mass="13503">MSDDARPWVITWRFNTGYSGVDRFKDADRAVIFCDELFKRLDPPILEMASFLARNEKTGETLGNYLQRQQELSAKASSVESRLGSVDAMGGKTCGTCGGSGEIPIIQTGRTKKCTRCDGTGKE</sequence>
<protein>
    <submittedName>
        <fullName evidence="1">Uncharacterized protein</fullName>
    </submittedName>
</protein>
<dbReference type="RefSeq" id="WP_208248660.1">
    <property type="nucleotide sequence ID" value="NZ_JAGEPF010000027.1"/>
</dbReference>
<evidence type="ECO:0000313" key="2">
    <source>
        <dbReference type="Proteomes" id="UP000680206"/>
    </source>
</evidence>
<dbReference type="Proteomes" id="UP000680206">
    <property type="component" value="Unassembled WGS sequence"/>
</dbReference>